<protein>
    <recommendedName>
        <fullName evidence="3">Endonuclease/exonuclease/phosphatase domain-containing protein</fullName>
    </recommendedName>
</protein>
<dbReference type="InterPro" id="IPR036691">
    <property type="entry name" value="Endo/exonu/phosph_ase_sf"/>
</dbReference>
<comment type="caution">
    <text evidence="1">The sequence shown here is derived from an EMBL/GenBank/DDBJ whole genome shotgun (WGS) entry which is preliminary data.</text>
</comment>
<evidence type="ECO:0008006" key="3">
    <source>
        <dbReference type="Google" id="ProtNLM"/>
    </source>
</evidence>
<dbReference type="PANTHER" id="PTHR33710">
    <property type="entry name" value="BNAC02G09200D PROTEIN"/>
    <property type="match status" value="1"/>
</dbReference>
<reference evidence="1 2" key="1">
    <citation type="submission" date="2019-01" db="EMBL/GenBank/DDBJ databases">
        <title>Sequencing of cultivated peanut Arachis hypogaea provides insights into genome evolution and oil improvement.</title>
        <authorList>
            <person name="Chen X."/>
        </authorList>
    </citation>
    <scope>NUCLEOTIDE SEQUENCE [LARGE SCALE GENOMIC DNA]</scope>
    <source>
        <strain evidence="2">cv. Fuhuasheng</strain>
        <tissue evidence="1">Leaves</tissue>
    </source>
</reference>
<name>A0A444XUK5_ARAHY</name>
<gene>
    <name evidence="1" type="ORF">Ahy_B09g099395</name>
</gene>
<organism evidence="1 2">
    <name type="scientific">Arachis hypogaea</name>
    <name type="common">Peanut</name>
    <dbReference type="NCBI Taxonomy" id="3818"/>
    <lineage>
        <taxon>Eukaryota</taxon>
        <taxon>Viridiplantae</taxon>
        <taxon>Streptophyta</taxon>
        <taxon>Embryophyta</taxon>
        <taxon>Tracheophyta</taxon>
        <taxon>Spermatophyta</taxon>
        <taxon>Magnoliopsida</taxon>
        <taxon>eudicotyledons</taxon>
        <taxon>Gunneridae</taxon>
        <taxon>Pentapetalae</taxon>
        <taxon>rosids</taxon>
        <taxon>fabids</taxon>
        <taxon>Fabales</taxon>
        <taxon>Fabaceae</taxon>
        <taxon>Papilionoideae</taxon>
        <taxon>50 kb inversion clade</taxon>
        <taxon>dalbergioids sensu lato</taxon>
        <taxon>Dalbergieae</taxon>
        <taxon>Pterocarpus clade</taxon>
        <taxon>Arachis</taxon>
    </lineage>
</organism>
<evidence type="ECO:0000313" key="1">
    <source>
        <dbReference type="EMBL" id="RYQ93126.1"/>
    </source>
</evidence>
<dbReference type="Gene3D" id="3.60.10.10">
    <property type="entry name" value="Endonuclease/exonuclease/phosphatase"/>
    <property type="match status" value="1"/>
</dbReference>
<accession>A0A444XUK5</accession>
<evidence type="ECO:0000313" key="2">
    <source>
        <dbReference type="Proteomes" id="UP000289738"/>
    </source>
</evidence>
<dbReference type="EMBL" id="SDMP01000019">
    <property type="protein sequence ID" value="RYQ93126.1"/>
    <property type="molecule type" value="Genomic_DNA"/>
</dbReference>
<dbReference type="SUPFAM" id="SSF56219">
    <property type="entry name" value="DNase I-like"/>
    <property type="match status" value="1"/>
</dbReference>
<sequence length="284" mass="33827">MRNQLWPKLLNIANSMDGAWLIAGDFNEIKDASEKKGGAALDMRACNNFANWINRCGLIDLGFIGSRFTWKGPKWDGHDRVFKRLDRALSNPMWRTRFQQATVEVLTRTNSDHHPLLIKCEKERNGVYTRPFRFEAMWELHPDFQNCLRTSWNKENYLLTAIGELKKYLLKWNKEIFGNISKAKRRLLNRIAGIQRSNTYGVNPYLDKLEQDLNKKLNDILDKEETFWMQKSRQEWIVEGDRNTRYYHTKTIIRRGKNRIQKLRNKEGNWIEEEELKAHVLKHF</sequence>
<proteinExistence type="predicted"/>
<dbReference type="PANTHER" id="PTHR33710:SF77">
    <property type="entry name" value="DNASE I-LIKE SUPERFAMILY PROTEIN"/>
    <property type="match status" value="1"/>
</dbReference>
<dbReference type="AlphaFoldDB" id="A0A444XUK5"/>
<keyword evidence="2" id="KW-1185">Reference proteome</keyword>
<dbReference type="Proteomes" id="UP000289738">
    <property type="component" value="Chromosome B09"/>
</dbReference>
<dbReference type="STRING" id="3818.A0A444XUK5"/>